<sequence>MVIKSIGFVLLVSTCGNDACDAIPVTERIWPTEQICRQVMEHVQKRYPNEIFYCEEVLRNENTEHY</sequence>
<organism evidence="1 2">
    <name type="scientific">Escherichia albertii</name>
    <dbReference type="NCBI Taxonomy" id="208962"/>
    <lineage>
        <taxon>Bacteria</taxon>
        <taxon>Pseudomonadati</taxon>
        <taxon>Pseudomonadota</taxon>
        <taxon>Gammaproteobacteria</taxon>
        <taxon>Enterobacterales</taxon>
        <taxon>Enterobacteriaceae</taxon>
        <taxon>Escherichia</taxon>
    </lineage>
</organism>
<dbReference type="Proteomes" id="UP000240382">
    <property type="component" value="Unassembled WGS sequence"/>
</dbReference>
<evidence type="ECO:0008006" key="3">
    <source>
        <dbReference type="Google" id="ProtNLM"/>
    </source>
</evidence>
<name>A0ABX5HIZ2_ESCAL</name>
<keyword evidence="2" id="KW-1185">Reference proteome</keyword>
<comment type="caution">
    <text evidence="1">The sequence shown here is derived from an EMBL/GenBank/DDBJ whole genome shotgun (WGS) entry which is preliminary data.</text>
</comment>
<gene>
    <name evidence="1" type="ORF">C7B09_11025</name>
</gene>
<accession>A0ABX5HIZ2</accession>
<evidence type="ECO:0000313" key="2">
    <source>
        <dbReference type="Proteomes" id="UP000240382"/>
    </source>
</evidence>
<proteinExistence type="predicted"/>
<reference evidence="1 2" key="1">
    <citation type="submission" date="2018-03" db="EMBL/GenBank/DDBJ databases">
        <title>Whole Genome Sequencing of Escherichia coli isolates from wildlife.</title>
        <authorList>
            <person name="Whitehouse C.A."/>
            <person name="Lacher D.W."/>
            <person name="Mammel M.K."/>
            <person name="Barnaba T."/>
            <person name="Lorch J.M."/>
        </authorList>
    </citation>
    <scope>NUCLEOTIDE SEQUENCE [LARGE SCALE GENOMIC DNA]</scope>
    <source>
        <strain evidence="1 2">20507-2</strain>
    </source>
</reference>
<dbReference type="EMBL" id="PYQT01000010">
    <property type="protein sequence ID" value="PSY42154.1"/>
    <property type="molecule type" value="Genomic_DNA"/>
</dbReference>
<evidence type="ECO:0000313" key="1">
    <source>
        <dbReference type="EMBL" id="PSY42154.1"/>
    </source>
</evidence>
<protein>
    <recommendedName>
        <fullName evidence="3">Secreted protein</fullName>
    </recommendedName>
</protein>